<evidence type="ECO:0000313" key="3">
    <source>
        <dbReference type="EMBL" id="CAJ1386905.1"/>
    </source>
</evidence>
<dbReference type="InterPro" id="IPR046336">
    <property type="entry name" value="Lon_prtase_N_sf"/>
</dbReference>
<dbReference type="Proteomes" id="UP001178507">
    <property type="component" value="Unassembled WGS sequence"/>
</dbReference>
<comment type="caution">
    <text evidence="3">The sequence shown here is derived from an EMBL/GenBank/DDBJ whole genome shotgun (WGS) entry which is preliminary data.</text>
</comment>
<feature type="signal peptide" evidence="2">
    <location>
        <begin position="1"/>
        <end position="20"/>
    </location>
</feature>
<dbReference type="InterPro" id="IPR000048">
    <property type="entry name" value="IQ_motif_EF-hand-BS"/>
</dbReference>
<dbReference type="AlphaFoldDB" id="A0AA36IGA4"/>
<feature type="chain" id="PRO_5041415379" evidence="2">
    <location>
        <begin position="21"/>
        <end position="490"/>
    </location>
</feature>
<accession>A0AA36IGA4</accession>
<keyword evidence="1" id="KW-0812">Transmembrane</keyword>
<feature type="transmembrane region" description="Helical" evidence="1">
    <location>
        <begin position="356"/>
        <end position="376"/>
    </location>
</feature>
<keyword evidence="2" id="KW-0732">Signal</keyword>
<keyword evidence="1" id="KW-1133">Transmembrane helix</keyword>
<name>A0AA36IGA4_9DINO</name>
<dbReference type="SMART" id="SM00015">
    <property type="entry name" value="IQ"/>
    <property type="match status" value="4"/>
</dbReference>
<keyword evidence="4" id="KW-1185">Reference proteome</keyword>
<dbReference type="Gene3D" id="2.30.130.40">
    <property type="entry name" value="LON domain-like"/>
    <property type="match status" value="1"/>
</dbReference>
<keyword evidence="1" id="KW-0472">Membrane</keyword>
<gene>
    <name evidence="3" type="ORF">EVOR1521_LOCUS13083</name>
</gene>
<dbReference type="InterPro" id="IPR015947">
    <property type="entry name" value="PUA-like_sf"/>
</dbReference>
<dbReference type="CDD" id="cd23767">
    <property type="entry name" value="IQCD"/>
    <property type="match status" value="1"/>
</dbReference>
<organism evidence="3 4">
    <name type="scientific">Effrenium voratum</name>
    <dbReference type="NCBI Taxonomy" id="2562239"/>
    <lineage>
        <taxon>Eukaryota</taxon>
        <taxon>Sar</taxon>
        <taxon>Alveolata</taxon>
        <taxon>Dinophyceae</taxon>
        <taxon>Suessiales</taxon>
        <taxon>Symbiodiniaceae</taxon>
        <taxon>Effrenium</taxon>
    </lineage>
</organism>
<reference evidence="3" key="1">
    <citation type="submission" date="2023-08" db="EMBL/GenBank/DDBJ databases">
        <authorList>
            <person name="Chen Y."/>
            <person name="Shah S."/>
            <person name="Dougan E. K."/>
            <person name="Thang M."/>
            <person name="Chan C."/>
        </authorList>
    </citation>
    <scope>NUCLEOTIDE SEQUENCE</scope>
</reference>
<evidence type="ECO:0000256" key="1">
    <source>
        <dbReference type="SAM" id="Phobius"/>
    </source>
</evidence>
<dbReference type="EMBL" id="CAUJNA010001435">
    <property type="protein sequence ID" value="CAJ1386905.1"/>
    <property type="molecule type" value="Genomic_DNA"/>
</dbReference>
<dbReference type="SUPFAM" id="SSF88697">
    <property type="entry name" value="PUA domain-like"/>
    <property type="match status" value="1"/>
</dbReference>
<evidence type="ECO:0000256" key="2">
    <source>
        <dbReference type="SAM" id="SignalP"/>
    </source>
</evidence>
<evidence type="ECO:0000313" key="4">
    <source>
        <dbReference type="Proteomes" id="UP001178507"/>
    </source>
</evidence>
<protein>
    <submittedName>
        <fullName evidence="3">Uncharacterized protein</fullName>
    </submittedName>
</protein>
<sequence>MHQVQSVLRSFLAKVCLVAAAEEAEAAAAAAAAAEAAAAAAKAQAGACVAAVLRRFQARQQLQAAAAAFAVKEEAARLLQSAVLRFGAQALLLQLGAEDAALREAAALRLQSAQRTHSAQRELARRKARRDGLLLLSPGKHRAVRQLQKCCRRYLAQCTLRAAEHRRSRAAAQVQALWRAHRCRLQLAETLREWRDGRAQARTLSTFGLAQVAKWPHGARPWPALPAGRFRLMQSCSELLRGSRERAARGKLLSLVSDDERHLILSFLLGDLACYAAMAALDKALSVAVRCPGAWQHTTIRIPRTAELRNLLDLAGSWALAREAVLPAFPKRRALQQRLEQRCPQLQMSLQGEGPFMLFVMGCSLPVGSGMPLHFFEPRYRWMCRRLFATSPPHVFGFVTGGRAREGVEGVLCEVRDLSVNHNGTYDVFVVAKSSFVLSEVWLEELPYGAPLAVGFVERRQEVKTSRGARISGAAWLRRLAKRLCCPRRG</sequence>
<proteinExistence type="predicted"/>
<dbReference type="PROSITE" id="PS50096">
    <property type="entry name" value="IQ"/>
    <property type="match status" value="2"/>
</dbReference>